<accession>A0A367YUV7</accession>
<evidence type="ECO:0000313" key="7">
    <source>
        <dbReference type="Proteomes" id="UP000252770"/>
    </source>
</evidence>
<gene>
    <name evidence="6" type="ORF">DT076_14300</name>
</gene>
<protein>
    <submittedName>
        <fullName evidence="6">FAD-dependent oxidoreductase</fullName>
    </submittedName>
</protein>
<dbReference type="GO" id="GO:0051539">
    <property type="term" value="F:4 iron, 4 sulfur cluster binding"/>
    <property type="evidence" value="ECO:0007669"/>
    <property type="project" value="UniProtKB-KW"/>
</dbReference>
<dbReference type="PRINTS" id="PR00368">
    <property type="entry name" value="FADPNR"/>
</dbReference>
<reference evidence="6 7" key="1">
    <citation type="submission" date="2018-07" db="EMBL/GenBank/DDBJ databases">
        <title>Desertimonas flava gen. nov. sp. nov.</title>
        <authorList>
            <person name="Liu S."/>
        </authorList>
    </citation>
    <scope>NUCLEOTIDE SEQUENCE [LARGE SCALE GENOMIC DNA]</scope>
    <source>
        <strain evidence="6 7">16Sb5-5</strain>
    </source>
</reference>
<dbReference type="PRINTS" id="PR00469">
    <property type="entry name" value="PNDRDTASEII"/>
</dbReference>
<dbReference type="InterPro" id="IPR039650">
    <property type="entry name" value="HdrA-like"/>
</dbReference>
<keyword evidence="2" id="KW-0479">Metal-binding</keyword>
<name>A0A367YUV7_9ACTN</name>
<keyword evidence="3" id="KW-0560">Oxidoreductase</keyword>
<keyword evidence="7" id="KW-1185">Reference proteome</keyword>
<comment type="caution">
    <text evidence="6">The sequence shown here is derived from an EMBL/GenBank/DDBJ whole genome shotgun (WGS) entry which is preliminary data.</text>
</comment>
<dbReference type="GO" id="GO:0016491">
    <property type="term" value="F:oxidoreductase activity"/>
    <property type="evidence" value="ECO:0007669"/>
    <property type="project" value="UniProtKB-KW"/>
</dbReference>
<dbReference type="PANTHER" id="PTHR43498">
    <property type="entry name" value="FERREDOXIN:COB-COM HETERODISULFIDE REDUCTASE SUBUNIT A"/>
    <property type="match status" value="1"/>
</dbReference>
<evidence type="ECO:0000256" key="1">
    <source>
        <dbReference type="ARBA" id="ARBA00022485"/>
    </source>
</evidence>
<dbReference type="RefSeq" id="WP_114127377.1">
    <property type="nucleotide sequence ID" value="NZ_QOUI01000009.1"/>
</dbReference>
<dbReference type="Proteomes" id="UP000252770">
    <property type="component" value="Unassembled WGS sequence"/>
</dbReference>
<dbReference type="GO" id="GO:0046872">
    <property type="term" value="F:metal ion binding"/>
    <property type="evidence" value="ECO:0007669"/>
    <property type="project" value="UniProtKB-KW"/>
</dbReference>
<evidence type="ECO:0000256" key="5">
    <source>
        <dbReference type="ARBA" id="ARBA00023014"/>
    </source>
</evidence>
<keyword evidence="5" id="KW-0411">Iron-sulfur</keyword>
<evidence type="ECO:0000256" key="4">
    <source>
        <dbReference type="ARBA" id="ARBA00023004"/>
    </source>
</evidence>
<evidence type="ECO:0000256" key="3">
    <source>
        <dbReference type="ARBA" id="ARBA00023002"/>
    </source>
</evidence>
<organism evidence="6 7">
    <name type="scientific">Desertihabitans brevis</name>
    <dbReference type="NCBI Taxonomy" id="2268447"/>
    <lineage>
        <taxon>Bacteria</taxon>
        <taxon>Bacillati</taxon>
        <taxon>Actinomycetota</taxon>
        <taxon>Actinomycetes</taxon>
        <taxon>Propionibacteriales</taxon>
        <taxon>Propionibacteriaceae</taxon>
        <taxon>Desertihabitans</taxon>
    </lineage>
</organism>
<dbReference type="PANTHER" id="PTHR43498:SF1">
    <property type="entry name" value="COB--COM HETERODISULFIDE REDUCTASE IRON-SULFUR SUBUNIT A"/>
    <property type="match status" value="1"/>
</dbReference>
<dbReference type="EMBL" id="QOUI01000009">
    <property type="protein sequence ID" value="RCK68751.1"/>
    <property type="molecule type" value="Genomic_DNA"/>
</dbReference>
<evidence type="ECO:0000256" key="2">
    <source>
        <dbReference type="ARBA" id="ARBA00022723"/>
    </source>
</evidence>
<proteinExistence type="predicted"/>
<keyword evidence="4" id="KW-0408">Iron</keyword>
<keyword evidence="1" id="KW-0004">4Fe-4S</keyword>
<dbReference type="InterPro" id="IPR036188">
    <property type="entry name" value="FAD/NAD-bd_sf"/>
</dbReference>
<dbReference type="Pfam" id="PF12831">
    <property type="entry name" value="FAD_oxidored"/>
    <property type="match status" value="1"/>
</dbReference>
<evidence type="ECO:0000313" key="6">
    <source>
        <dbReference type="EMBL" id="RCK68751.1"/>
    </source>
</evidence>
<dbReference type="AlphaFoldDB" id="A0A367YUV7"/>
<sequence length="437" mass="46154">MRQHYDVVVVGGGPAGWPAAIQAALLGASTLLVEKNGALGGTTTVAGVALPGLFHAWGRQIIGGIGWQVVLRSVQEAGGALPDFSDWRQRHWRLQVPVVPGVLAALIDDAVVGSGADLLLHTMVGAAHWDGSVWRLTLATKEGLRPLTADVVVDCTGEADVVALAGVPRRTNEHRQPGTIMFRLEGYDLAALDTDALQRAHDAAVARGDLLPADLAHKSVAAFLRAHGENATHVVGVQGGTSADRTATELAGRRLLLRVLRFLRAQPGLEEVGLAAWATETGVRESWSIDGHVTITSHDYVTGRRWPDALSHSFYPIDVHRPDGAGIDIRPLPYGTLPTIPRRALVPRGSQRLLVAGRAISGDQEAASAFRVQASSMAMGQAAGALAARAAATGADVLEVPLEDVWAQLRRHGAIVPGDVVVPPLEQDHPRRTASPA</sequence>
<dbReference type="Gene3D" id="3.50.50.60">
    <property type="entry name" value="FAD/NAD(P)-binding domain"/>
    <property type="match status" value="1"/>
</dbReference>
<dbReference type="SUPFAM" id="SSF51905">
    <property type="entry name" value="FAD/NAD(P)-binding domain"/>
    <property type="match status" value="1"/>
</dbReference>